<name>A0ABN3XZI6_9ACTN</name>
<evidence type="ECO:0000256" key="7">
    <source>
        <dbReference type="SAM" id="MobiDB-lite"/>
    </source>
</evidence>
<dbReference type="PANTHER" id="PTHR46491:SF3">
    <property type="entry name" value="CDGSH IRON-SULFUR DOMAIN-CONTAINING PROTEIN 3, MITOCHONDRIAL"/>
    <property type="match status" value="1"/>
</dbReference>
<keyword evidence="3" id="KW-0001">2Fe-2S</keyword>
<dbReference type="Pfam" id="PF06902">
    <property type="entry name" value="Fer4_19"/>
    <property type="match status" value="1"/>
</dbReference>
<keyword evidence="10" id="KW-1185">Reference proteome</keyword>
<keyword evidence="6" id="KW-0411">Iron-sulfur</keyword>
<evidence type="ECO:0000313" key="10">
    <source>
        <dbReference type="Proteomes" id="UP001499930"/>
    </source>
</evidence>
<comment type="caution">
    <text evidence="9">The sequence shown here is derived from an EMBL/GenBank/DDBJ whole genome shotgun (WGS) entry which is preliminary data.</text>
</comment>
<evidence type="ECO:0000313" key="9">
    <source>
        <dbReference type="EMBL" id="GAA3001250.1"/>
    </source>
</evidence>
<feature type="domain" description="Iron-binding zinc finger CDGSH type" evidence="8">
    <location>
        <begin position="282"/>
        <end position="320"/>
    </location>
</feature>
<dbReference type="CDD" id="cd14775">
    <property type="entry name" value="TrHb2_O-like"/>
    <property type="match status" value="1"/>
</dbReference>
<dbReference type="InterPro" id="IPR042216">
    <property type="entry name" value="MitoNEET_CISD"/>
</dbReference>
<dbReference type="Proteomes" id="UP001499930">
    <property type="component" value="Unassembled WGS sequence"/>
</dbReference>
<feature type="region of interest" description="Disordered" evidence="7">
    <location>
        <begin position="266"/>
        <end position="291"/>
    </location>
</feature>
<dbReference type="Gene3D" id="3.40.5.90">
    <property type="entry name" value="CDGSH iron-sulfur domain, mitoNEET-type"/>
    <property type="match status" value="2"/>
</dbReference>
<keyword evidence="1" id="KW-0813">Transport</keyword>
<evidence type="ECO:0000256" key="1">
    <source>
        <dbReference type="ARBA" id="ARBA00022448"/>
    </source>
</evidence>
<dbReference type="SUPFAM" id="SSF46458">
    <property type="entry name" value="Globin-like"/>
    <property type="match status" value="1"/>
</dbReference>
<evidence type="ECO:0000256" key="5">
    <source>
        <dbReference type="ARBA" id="ARBA00023004"/>
    </source>
</evidence>
<dbReference type="Pfam" id="PF09360">
    <property type="entry name" value="zf-CDGSH"/>
    <property type="match status" value="2"/>
</dbReference>
<evidence type="ECO:0000259" key="8">
    <source>
        <dbReference type="SMART" id="SM00704"/>
    </source>
</evidence>
<dbReference type="InterPro" id="IPR012292">
    <property type="entry name" value="Globin/Proto"/>
</dbReference>
<dbReference type="EMBL" id="BAAAWD010000006">
    <property type="protein sequence ID" value="GAA3001250.1"/>
    <property type="molecule type" value="Genomic_DNA"/>
</dbReference>
<dbReference type="InterPro" id="IPR009050">
    <property type="entry name" value="Globin-like_sf"/>
</dbReference>
<keyword evidence="4" id="KW-0479">Metal-binding</keyword>
<feature type="domain" description="Iron-binding zinc finger CDGSH type" evidence="8">
    <location>
        <begin position="121"/>
        <end position="170"/>
    </location>
</feature>
<dbReference type="InterPro" id="IPR010693">
    <property type="entry name" value="Divergent_4Fe-4S_mono-cluster"/>
</dbReference>
<dbReference type="InterPro" id="IPR018967">
    <property type="entry name" value="FeS-contain_CDGSH-typ"/>
</dbReference>
<reference evidence="9 10" key="1">
    <citation type="journal article" date="2019" name="Int. J. Syst. Evol. Microbiol.">
        <title>The Global Catalogue of Microorganisms (GCM) 10K type strain sequencing project: providing services to taxonomists for standard genome sequencing and annotation.</title>
        <authorList>
            <consortium name="The Broad Institute Genomics Platform"/>
            <consortium name="The Broad Institute Genome Sequencing Center for Infectious Disease"/>
            <person name="Wu L."/>
            <person name="Ma J."/>
        </authorList>
    </citation>
    <scope>NUCLEOTIDE SEQUENCE [LARGE SCALE GENOMIC DNA]</scope>
    <source>
        <strain evidence="9 10">JCM 3106</strain>
    </source>
</reference>
<evidence type="ECO:0000256" key="6">
    <source>
        <dbReference type="ARBA" id="ARBA00023014"/>
    </source>
</evidence>
<gene>
    <name evidence="9" type="ORF">GCM10017559_22890</name>
</gene>
<dbReference type="InterPro" id="IPR001486">
    <property type="entry name" value="Hemoglobin_trunc"/>
</dbReference>
<dbReference type="InterPro" id="IPR052950">
    <property type="entry name" value="CISD"/>
</dbReference>
<accession>A0ABN3XZI6</accession>
<evidence type="ECO:0000256" key="2">
    <source>
        <dbReference type="ARBA" id="ARBA00022617"/>
    </source>
</evidence>
<proteinExistence type="predicted"/>
<dbReference type="Gene3D" id="1.10.490.10">
    <property type="entry name" value="Globins"/>
    <property type="match status" value="1"/>
</dbReference>
<dbReference type="SMART" id="SM00704">
    <property type="entry name" value="ZnF_CDGSH"/>
    <property type="match status" value="2"/>
</dbReference>
<sequence>MTAEESAEPLGDSVVRPLSEALAHLGGEDDGHEPGAPGGEDDGRETEPEPGTPGERLWRLAVDATRLRTLPGLPTGVQEATAALQHLAWLFTDDTGTRAARVAELREIQAALTPQIQVAADGPYLVTNPSRITDWLGEPITVLPQMALCRCGASAMKPLCDGSHARTGFSGDKDPLRVPGHRESHEGVQITVLDDRGLCAHSGFCTDRLPTVFRQGSEPFVAPSGGRMDDIVRAVRTCPSGALGYAIDGQEPAPQRRETTVEISRDGPYRVTGGIPLTGDDGRPEPRDAGASTEHYSLCRCGRSRNKPFCSGMHHDVGFTDPPLSENPTLYEWAGGLPALTRMTQIFYGTYVPQDPLLAPLFSRMSPDHPERVAAWLCETFGGPRLYTERYGGYEHMIAEHAGKALTEEWRARWAQLIVRAADDAGLPSDPEFRAAFVSYVEWGSRIAVENSQPGAAPPPHMPVPRWWWVCSATPGSRVSALAPVAEEPAADLPGTGEPLGFAAHIRPLFRETDRRSMSSAFDLWSHTDVTRHAEAILVRLRRGDMPCDAPWPADRVDVFARWVAEGTPE</sequence>
<organism evidence="9 10">
    <name type="scientific">Streptosporangium longisporum</name>
    <dbReference type="NCBI Taxonomy" id="46187"/>
    <lineage>
        <taxon>Bacteria</taxon>
        <taxon>Bacillati</taxon>
        <taxon>Actinomycetota</taxon>
        <taxon>Actinomycetes</taxon>
        <taxon>Streptosporangiales</taxon>
        <taxon>Streptosporangiaceae</taxon>
        <taxon>Streptosporangium</taxon>
    </lineage>
</organism>
<dbReference type="Pfam" id="PF01152">
    <property type="entry name" value="Bac_globin"/>
    <property type="match status" value="1"/>
</dbReference>
<keyword evidence="5" id="KW-0408">Iron</keyword>
<protein>
    <recommendedName>
        <fullName evidence="8">Iron-binding zinc finger CDGSH type domain-containing protein</fullName>
    </recommendedName>
</protein>
<feature type="region of interest" description="Disordered" evidence="7">
    <location>
        <begin position="1"/>
        <end position="56"/>
    </location>
</feature>
<dbReference type="PANTHER" id="PTHR46491">
    <property type="entry name" value="CDGSH IRON SULFUR DOMAIN PROTEIN HOMOLOG"/>
    <property type="match status" value="1"/>
</dbReference>
<keyword evidence="2" id="KW-0349">Heme</keyword>
<evidence type="ECO:0000256" key="3">
    <source>
        <dbReference type="ARBA" id="ARBA00022714"/>
    </source>
</evidence>
<evidence type="ECO:0000256" key="4">
    <source>
        <dbReference type="ARBA" id="ARBA00022723"/>
    </source>
</evidence>